<protein>
    <submittedName>
        <fullName evidence="2">Uncharacterized protein</fullName>
    </submittedName>
</protein>
<evidence type="ECO:0000313" key="3">
    <source>
        <dbReference type="Proteomes" id="UP001215280"/>
    </source>
</evidence>
<comment type="caution">
    <text evidence="2">The sequence shown here is derived from an EMBL/GenBank/DDBJ whole genome shotgun (WGS) entry which is preliminary data.</text>
</comment>
<sequence>MPEISRSPVEDDVSLETLPPHLQARYAAADKRFTRRSPAMTMYLLMKAKHRYALQEQEQLQEELRAVNAELAKQRDEKERALDDLLRTFFGANSEEFAALRAESGAGSRY</sequence>
<keyword evidence="1" id="KW-0175">Coiled coil</keyword>
<gene>
    <name evidence="2" type="ORF">DFH07DRAFT_281453</name>
</gene>
<evidence type="ECO:0000256" key="1">
    <source>
        <dbReference type="SAM" id="Coils"/>
    </source>
</evidence>
<dbReference type="Proteomes" id="UP001215280">
    <property type="component" value="Unassembled WGS sequence"/>
</dbReference>
<feature type="coiled-coil region" evidence="1">
    <location>
        <begin position="50"/>
        <end position="88"/>
    </location>
</feature>
<reference evidence="2" key="1">
    <citation type="submission" date="2023-03" db="EMBL/GenBank/DDBJ databases">
        <title>Massive genome expansion in bonnet fungi (Mycena s.s.) driven by repeated elements and novel gene families across ecological guilds.</title>
        <authorList>
            <consortium name="Lawrence Berkeley National Laboratory"/>
            <person name="Harder C.B."/>
            <person name="Miyauchi S."/>
            <person name="Viragh M."/>
            <person name="Kuo A."/>
            <person name="Thoen E."/>
            <person name="Andreopoulos B."/>
            <person name="Lu D."/>
            <person name="Skrede I."/>
            <person name="Drula E."/>
            <person name="Henrissat B."/>
            <person name="Morin E."/>
            <person name="Kohler A."/>
            <person name="Barry K."/>
            <person name="LaButti K."/>
            <person name="Morin E."/>
            <person name="Salamov A."/>
            <person name="Lipzen A."/>
            <person name="Mereny Z."/>
            <person name="Hegedus B."/>
            <person name="Baldrian P."/>
            <person name="Stursova M."/>
            <person name="Weitz H."/>
            <person name="Taylor A."/>
            <person name="Grigoriev I.V."/>
            <person name="Nagy L.G."/>
            <person name="Martin F."/>
            <person name="Kauserud H."/>
        </authorList>
    </citation>
    <scope>NUCLEOTIDE SEQUENCE</scope>
    <source>
        <strain evidence="2">CBHHK188m</strain>
    </source>
</reference>
<name>A0AAD7NPL4_9AGAR</name>
<accession>A0AAD7NPL4</accession>
<evidence type="ECO:0000313" key="2">
    <source>
        <dbReference type="EMBL" id="KAJ7769657.1"/>
    </source>
</evidence>
<dbReference type="AlphaFoldDB" id="A0AAD7NPL4"/>
<dbReference type="EMBL" id="JARJLG010000025">
    <property type="protein sequence ID" value="KAJ7769657.1"/>
    <property type="molecule type" value="Genomic_DNA"/>
</dbReference>
<keyword evidence="3" id="KW-1185">Reference proteome</keyword>
<organism evidence="2 3">
    <name type="scientific">Mycena maculata</name>
    <dbReference type="NCBI Taxonomy" id="230809"/>
    <lineage>
        <taxon>Eukaryota</taxon>
        <taxon>Fungi</taxon>
        <taxon>Dikarya</taxon>
        <taxon>Basidiomycota</taxon>
        <taxon>Agaricomycotina</taxon>
        <taxon>Agaricomycetes</taxon>
        <taxon>Agaricomycetidae</taxon>
        <taxon>Agaricales</taxon>
        <taxon>Marasmiineae</taxon>
        <taxon>Mycenaceae</taxon>
        <taxon>Mycena</taxon>
    </lineage>
</organism>
<proteinExistence type="predicted"/>